<dbReference type="SMART" id="SM00225">
    <property type="entry name" value="BTB"/>
    <property type="match status" value="1"/>
</dbReference>
<dbReference type="Gene3D" id="2.60.210.10">
    <property type="entry name" value="Apoptosis, Tumor Necrosis Factor Receptor Associated Protein 2, Chain A"/>
    <property type="match status" value="1"/>
</dbReference>
<comment type="caution">
    <text evidence="3">The sequence shown here is derived from an EMBL/GenBank/DDBJ whole genome shotgun (WGS) entry which is preliminary data.</text>
</comment>
<protein>
    <recommendedName>
        <fullName evidence="2">BTB domain-containing protein</fullName>
    </recommendedName>
</protein>
<dbReference type="InterPro" id="IPR000210">
    <property type="entry name" value="BTB/POZ_dom"/>
</dbReference>
<keyword evidence="4" id="KW-1185">Reference proteome</keyword>
<dbReference type="Gene3D" id="3.30.710.10">
    <property type="entry name" value="Potassium Channel Kv1.1, Chain A"/>
    <property type="match status" value="1"/>
</dbReference>
<evidence type="ECO:0000313" key="4">
    <source>
        <dbReference type="Proteomes" id="UP001328107"/>
    </source>
</evidence>
<dbReference type="PROSITE" id="PS50097">
    <property type="entry name" value="BTB"/>
    <property type="match status" value="1"/>
</dbReference>
<gene>
    <name evidence="3" type="ORF">PMAYCL1PPCAC_24914</name>
</gene>
<feature type="non-terminal residue" evidence="3">
    <location>
        <position position="1"/>
    </location>
</feature>
<dbReference type="SUPFAM" id="SSF54695">
    <property type="entry name" value="POZ domain"/>
    <property type="match status" value="1"/>
</dbReference>
<dbReference type="InterPro" id="IPR011333">
    <property type="entry name" value="SKP1/BTB/POZ_sf"/>
</dbReference>
<feature type="region of interest" description="Disordered" evidence="1">
    <location>
        <begin position="55"/>
        <end position="77"/>
    </location>
</feature>
<dbReference type="AlphaFoldDB" id="A0AAN5I7V8"/>
<dbReference type="CDD" id="cd18186">
    <property type="entry name" value="BTB_POZ_ZBTB_KLHL-like"/>
    <property type="match status" value="1"/>
</dbReference>
<dbReference type="InterPro" id="IPR008974">
    <property type="entry name" value="TRAF-like"/>
</dbReference>
<dbReference type="SUPFAM" id="SSF49599">
    <property type="entry name" value="TRAF domain-like"/>
    <property type="match status" value="1"/>
</dbReference>
<evidence type="ECO:0000259" key="2">
    <source>
        <dbReference type="PROSITE" id="PS50097"/>
    </source>
</evidence>
<dbReference type="EMBL" id="BTRK01000005">
    <property type="protein sequence ID" value="GMR54719.1"/>
    <property type="molecule type" value="Genomic_DNA"/>
</dbReference>
<dbReference type="PANTHER" id="PTHR47022:SF1">
    <property type="entry name" value="BTB AND MATH DOMAIN-CONTAINING PROTEIN 36-RELATED"/>
    <property type="match status" value="1"/>
</dbReference>
<evidence type="ECO:0000313" key="3">
    <source>
        <dbReference type="EMBL" id="GMR54719.1"/>
    </source>
</evidence>
<dbReference type="Proteomes" id="UP001328107">
    <property type="component" value="Unassembled WGS sequence"/>
</dbReference>
<name>A0AAN5I7V8_9BILA</name>
<proteinExistence type="predicted"/>
<dbReference type="Pfam" id="PF00651">
    <property type="entry name" value="BTB"/>
    <property type="match status" value="1"/>
</dbReference>
<dbReference type="PANTHER" id="PTHR47022">
    <property type="entry name" value="BTB AND MATH DOMAIN-CONTAINING PROTEIN 36-RELATED"/>
    <property type="match status" value="1"/>
</dbReference>
<reference evidence="4" key="1">
    <citation type="submission" date="2022-10" db="EMBL/GenBank/DDBJ databases">
        <title>Genome assembly of Pristionchus species.</title>
        <authorList>
            <person name="Yoshida K."/>
            <person name="Sommer R.J."/>
        </authorList>
    </citation>
    <scope>NUCLEOTIDE SEQUENCE [LARGE SCALE GENOMIC DNA]</scope>
    <source>
        <strain evidence="4">RS5460</strain>
    </source>
</reference>
<dbReference type="CDD" id="cd00121">
    <property type="entry name" value="MATH"/>
    <property type="match status" value="1"/>
</dbReference>
<evidence type="ECO:0000256" key="1">
    <source>
        <dbReference type="SAM" id="MobiDB-lite"/>
    </source>
</evidence>
<feature type="domain" description="BTB" evidence="2">
    <location>
        <begin position="190"/>
        <end position="248"/>
    </location>
</feature>
<dbReference type="InterPro" id="IPR002083">
    <property type="entry name" value="MATH/TRAF_dom"/>
</dbReference>
<sequence length="351" mass="40842">DKAEMKKPPDGVIRFEVYKVSALDGIGNFSEEIDVRGVPWMINVYKDYDFYYDEDSEDNDDYDEEEGIDDEEDEEYEDMDVDEDDDEKFLIVSLDCLTNQPKKWSIEMDVEFTLIHPDKNEHLTEMVSDILNQEYCIGSNLLDWKQLNGNKQGFIKDDKIIVEVRFWISSMMGIKIIPRLDFTDPNEPRHDIVLVIEGEKIYVNKAYLSIHSPVFNAMFYGGFAESNKGEIELKDIDRKEFLGLLNVLTYPSYTRITDANAVYLLKLANQYQISAIVERIEAFLIDKSSLSVSDKLRIADQYKLIDLQENCLNSFETIKDIKMIKNTEGYKSLSNDVKSALMDRVMNLKYR</sequence>
<organism evidence="3 4">
    <name type="scientific">Pristionchus mayeri</name>
    <dbReference type="NCBI Taxonomy" id="1317129"/>
    <lineage>
        <taxon>Eukaryota</taxon>
        <taxon>Metazoa</taxon>
        <taxon>Ecdysozoa</taxon>
        <taxon>Nematoda</taxon>
        <taxon>Chromadorea</taxon>
        <taxon>Rhabditida</taxon>
        <taxon>Rhabditina</taxon>
        <taxon>Diplogasteromorpha</taxon>
        <taxon>Diplogasteroidea</taxon>
        <taxon>Neodiplogasteridae</taxon>
        <taxon>Pristionchus</taxon>
    </lineage>
</organism>
<dbReference type="Pfam" id="PF00917">
    <property type="entry name" value="MATH"/>
    <property type="match status" value="1"/>
</dbReference>
<accession>A0AAN5I7V8</accession>